<organism evidence="6 7">
    <name type="scientific">Ktedonospora formicarum</name>
    <dbReference type="NCBI Taxonomy" id="2778364"/>
    <lineage>
        <taxon>Bacteria</taxon>
        <taxon>Bacillati</taxon>
        <taxon>Chloroflexota</taxon>
        <taxon>Ktedonobacteria</taxon>
        <taxon>Ktedonobacterales</taxon>
        <taxon>Ktedonobacteraceae</taxon>
        <taxon>Ktedonospora</taxon>
    </lineage>
</organism>
<dbReference type="PANTHER" id="PTHR43619">
    <property type="entry name" value="S-ADENOSYL-L-METHIONINE-DEPENDENT METHYLTRANSFERASE YKTD-RELATED"/>
    <property type="match status" value="1"/>
</dbReference>
<evidence type="ECO:0000256" key="3">
    <source>
        <dbReference type="ARBA" id="ARBA00022679"/>
    </source>
</evidence>
<name>A0A8J3HT50_9CHLR</name>
<comment type="caution">
    <text evidence="6">The sequence shown here is derived from an EMBL/GenBank/DDBJ whole genome shotgun (WGS) entry which is preliminary data.</text>
</comment>
<evidence type="ECO:0000313" key="6">
    <source>
        <dbReference type="EMBL" id="GHO42786.1"/>
    </source>
</evidence>
<dbReference type="SUPFAM" id="SSF53335">
    <property type="entry name" value="S-adenosyl-L-methionine-dependent methyltransferases"/>
    <property type="match status" value="1"/>
</dbReference>
<dbReference type="RefSeq" id="WP_220192290.1">
    <property type="nucleotide sequence ID" value="NZ_BNJF01000001.1"/>
</dbReference>
<comment type="function">
    <text evidence="4">Exhibits S-adenosyl-L-methionine-dependent methyltransferase activity.</text>
</comment>
<dbReference type="AlphaFoldDB" id="A0A8J3HT50"/>
<evidence type="ECO:0000256" key="1">
    <source>
        <dbReference type="ARBA" id="ARBA00008138"/>
    </source>
</evidence>
<dbReference type="EC" id="2.1.1.-" evidence="4"/>
<sequence length="326" mass="37510">MPSLLVQDSFDTARVIAYYRALETEREGGLFQDPYAKQLAGERGAEVVHSLPRGEEERWPLVMRTQIYDEIIQHLLEQETVDIVINLAAGLDTRPYRLPLPATLRWIEVDHEDVITYKQEHLADQKPRCLLERVALDITDAQARQNFLKEAAPEGKSVLVLTEGLLIYLQTEHVRALAADLQKQTAIRWWLTEYISPLALKRDEEYWNTFAAEGVKTRFAPEGGLKFFESFGWESQEFRVPIHEMRRLRLPVKLSLFVRILIFLSGKVVNTDAGGFVLLRRKPEEVSEGDKEDEVKDTTPDQKPGDEEHESAKVDDELESLLKKED</sequence>
<dbReference type="InterPro" id="IPR011610">
    <property type="entry name" value="SAM_mthyl_Trfase_ML2640-like"/>
</dbReference>
<dbReference type="Proteomes" id="UP000612362">
    <property type="component" value="Unassembled WGS sequence"/>
</dbReference>
<evidence type="ECO:0000256" key="2">
    <source>
        <dbReference type="ARBA" id="ARBA00022603"/>
    </source>
</evidence>
<reference evidence="6" key="1">
    <citation type="submission" date="2020-10" db="EMBL/GenBank/DDBJ databases">
        <title>Taxonomic study of unclassified bacteria belonging to the class Ktedonobacteria.</title>
        <authorList>
            <person name="Yabe S."/>
            <person name="Wang C.M."/>
            <person name="Zheng Y."/>
            <person name="Sakai Y."/>
            <person name="Cavaletti L."/>
            <person name="Monciardini P."/>
            <person name="Donadio S."/>
        </authorList>
    </citation>
    <scope>NUCLEOTIDE SEQUENCE</scope>
    <source>
        <strain evidence="6">SOSP1-1</strain>
    </source>
</reference>
<dbReference type="GO" id="GO:0032259">
    <property type="term" value="P:methylation"/>
    <property type="evidence" value="ECO:0007669"/>
    <property type="project" value="UniProtKB-KW"/>
</dbReference>
<proteinExistence type="inferred from homology"/>
<accession>A0A8J3HT50</accession>
<keyword evidence="7" id="KW-1185">Reference proteome</keyword>
<protein>
    <recommendedName>
        <fullName evidence="4">S-adenosyl-L-methionine-dependent methyltransferase</fullName>
        <ecNumber evidence="4">2.1.1.-</ecNumber>
    </recommendedName>
</protein>
<dbReference type="Pfam" id="PF04072">
    <property type="entry name" value="LCM"/>
    <property type="match status" value="1"/>
</dbReference>
<dbReference type="InterPro" id="IPR007213">
    <property type="entry name" value="Ppm1/Ppm2/Tcmp"/>
</dbReference>
<dbReference type="InterPro" id="IPR029063">
    <property type="entry name" value="SAM-dependent_MTases_sf"/>
</dbReference>
<evidence type="ECO:0000256" key="4">
    <source>
        <dbReference type="RuleBase" id="RU362030"/>
    </source>
</evidence>
<keyword evidence="2 4" id="KW-0489">Methyltransferase</keyword>
<feature type="region of interest" description="Disordered" evidence="5">
    <location>
        <begin position="284"/>
        <end position="326"/>
    </location>
</feature>
<evidence type="ECO:0000313" key="7">
    <source>
        <dbReference type="Proteomes" id="UP000612362"/>
    </source>
</evidence>
<dbReference type="NCBIfam" id="TIGR00027">
    <property type="entry name" value="mthyl_TIGR00027"/>
    <property type="match status" value="1"/>
</dbReference>
<dbReference type="EMBL" id="BNJF01000001">
    <property type="protein sequence ID" value="GHO42786.1"/>
    <property type="molecule type" value="Genomic_DNA"/>
</dbReference>
<dbReference type="PANTHER" id="PTHR43619:SF2">
    <property type="entry name" value="S-ADENOSYL-L-METHIONINE-DEPENDENT METHYLTRANSFERASES SUPERFAMILY PROTEIN"/>
    <property type="match status" value="1"/>
</dbReference>
<dbReference type="GO" id="GO:0008168">
    <property type="term" value="F:methyltransferase activity"/>
    <property type="evidence" value="ECO:0007669"/>
    <property type="project" value="UniProtKB-UniRule"/>
</dbReference>
<keyword evidence="4" id="KW-0949">S-adenosyl-L-methionine</keyword>
<comment type="similarity">
    <text evidence="1 4">Belongs to the UPF0677 family.</text>
</comment>
<dbReference type="Gene3D" id="3.40.50.150">
    <property type="entry name" value="Vaccinia Virus protein VP39"/>
    <property type="match status" value="1"/>
</dbReference>
<keyword evidence="3" id="KW-0808">Transferase</keyword>
<evidence type="ECO:0000256" key="5">
    <source>
        <dbReference type="SAM" id="MobiDB-lite"/>
    </source>
</evidence>
<gene>
    <name evidence="6" type="ORF">KSX_09490</name>
</gene>